<dbReference type="Proteomes" id="UP001275932">
    <property type="component" value="Unassembled WGS sequence"/>
</dbReference>
<gene>
    <name evidence="4" type="ORF">MOX91_05555</name>
</gene>
<dbReference type="GO" id="GO:0030414">
    <property type="term" value="F:peptidase inhibitor activity"/>
    <property type="evidence" value="ECO:0007669"/>
    <property type="project" value="UniProtKB-KW"/>
</dbReference>
<dbReference type="Pfam" id="PF09394">
    <property type="entry name" value="Inhibitor_I42"/>
    <property type="match status" value="1"/>
</dbReference>
<proteinExistence type="predicted"/>
<accession>A0ABU4WJ72</accession>
<name>A0ABU4WJ72_9BACT</name>
<dbReference type="InterPro" id="IPR018990">
    <property type="entry name" value="Prot_inh_I42_chagasin"/>
</dbReference>
<organism evidence="4 5">
    <name type="scientific">Intestinicryptomonas porci</name>
    <dbReference type="NCBI Taxonomy" id="2926320"/>
    <lineage>
        <taxon>Bacteria</taxon>
        <taxon>Pseudomonadati</taxon>
        <taxon>Verrucomicrobiota</taxon>
        <taxon>Opitutia</taxon>
        <taxon>Opitutales</taxon>
        <taxon>Intestinicryptomonaceae</taxon>
        <taxon>Intestinicryptomonas</taxon>
    </lineage>
</organism>
<evidence type="ECO:0000313" key="5">
    <source>
        <dbReference type="Proteomes" id="UP001275932"/>
    </source>
</evidence>
<sequence>MNLEKNQTSCKIGDTIVISLPPYQSAGADWSIVNYSDNFLKVKSRGVKKSCPIFGGGENTEISFEAIREGRAEIKLGYFKSGANVYTETQDFLVDIEYAHPSKLKSF</sequence>
<evidence type="ECO:0000256" key="1">
    <source>
        <dbReference type="ARBA" id="ARBA00022690"/>
    </source>
</evidence>
<evidence type="ECO:0000256" key="2">
    <source>
        <dbReference type="ARBA" id="ARBA00022704"/>
    </source>
</evidence>
<keyword evidence="5" id="KW-1185">Reference proteome</keyword>
<reference evidence="4 5" key="1">
    <citation type="submission" date="2022-03" db="EMBL/GenBank/DDBJ databases">
        <title>Novel taxa within the pig intestine.</title>
        <authorList>
            <person name="Wylensek D."/>
            <person name="Bishof K."/>
            <person name="Afrizal A."/>
            <person name="Clavel T."/>
        </authorList>
    </citation>
    <scope>NUCLEOTIDE SEQUENCE [LARGE SCALE GENOMIC DNA]</scope>
    <source>
        <strain evidence="4 5">CLA-KB-P66</strain>
    </source>
</reference>
<keyword evidence="1 4" id="KW-0646">Protease inhibitor</keyword>
<evidence type="ECO:0000313" key="4">
    <source>
        <dbReference type="EMBL" id="MDX8415645.1"/>
    </source>
</evidence>
<dbReference type="EMBL" id="JALBUT010000005">
    <property type="protein sequence ID" value="MDX8415645.1"/>
    <property type="molecule type" value="Genomic_DNA"/>
</dbReference>
<comment type="caution">
    <text evidence="4">The sequence shown here is derived from an EMBL/GenBank/DDBJ whole genome shotgun (WGS) entry which is preliminary data.</text>
</comment>
<feature type="domain" description="Proteinase inhibitor I42 chagasin" evidence="3">
    <location>
        <begin position="11"/>
        <end position="92"/>
    </location>
</feature>
<dbReference type="InterPro" id="IPR036331">
    <property type="entry name" value="Chagasin-like_sf"/>
</dbReference>
<dbReference type="Gene3D" id="2.60.40.2020">
    <property type="match status" value="1"/>
</dbReference>
<evidence type="ECO:0000259" key="3">
    <source>
        <dbReference type="Pfam" id="PF09394"/>
    </source>
</evidence>
<dbReference type="SUPFAM" id="SSF141066">
    <property type="entry name" value="ICP-like"/>
    <property type="match status" value="1"/>
</dbReference>
<protein>
    <submittedName>
        <fullName evidence="4">Protease inhibitor I42 family protein</fullName>
    </submittedName>
</protein>
<keyword evidence="2" id="KW-0789">Thiol protease inhibitor</keyword>